<dbReference type="InterPro" id="IPR036390">
    <property type="entry name" value="WH_DNA-bd_sf"/>
</dbReference>
<keyword evidence="3" id="KW-1185">Reference proteome</keyword>
<comment type="similarity">
    <text evidence="1">Belongs to the ROK (NagC/XylR) family.</text>
</comment>
<dbReference type="Gene3D" id="1.10.10.10">
    <property type="entry name" value="Winged helix-like DNA-binding domain superfamily/Winged helix DNA-binding domain"/>
    <property type="match status" value="1"/>
</dbReference>
<organism evidence="2 3">
    <name type="scientific">Dactylosporangium darangshiense</name>
    <dbReference type="NCBI Taxonomy" id="579108"/>
    <lineage>
        <taxon>Bacteria</taxon>
        <taxon>Bacillati</taxon>
        <taxon>Actinomycetota</taxon>
        <taxon>Actinomycetes</taxon>
        <taxon>Micromonosporales</taxon>
        <taxon>Micromonosporaceae</taxon>
        <taxon>Dactylosporangium</taxon>
    </lineage>
</organism>
<evidence type="ECO:0000256" key="1">
    <source>
        <dbReference type="ARBA" id="ARBA00006479"/>
    </source>
</evidence>
<evidence type="ECO:0000313" key="2">
    <source>
        <dbReference type="EMBL" id="GAA4253143.1"/>
    </source>
</evidence>
<dbReference type="InterPro" id="IPR000600">
    <property type="entry name" value="ROK"/>
</dbReference>
<dbReference type="Pfam" id="PF00480">
    <property type="entry name" value="ROK"/>
    <property type="match status" value="1"/>
</dbReference>
<gene>
    <name evidence="2" type="ORF">GCM10022255_052810</name>
</gene>
<dbReference type="PANTHER" id="PTHR18964:SF149">
    <property type="entry name" value="BIFUNCTIONAL UDP-N-ACETYLGLUCOSAMINE 2-EPIMERASE_N-ACETYLMANNOSAMINE KINASE"/>
    <property type="match status" value="1"/>
</dbReference>
<dbReference type="Gene3D" id="3.30.420.40">
    <property type="match status" value="2"/>
</dbReference>
<dbReference type="InterPro" id="IPR043129">
    <property type="entry name" value="ATPase_NBD"/>
</dbReference>
<reference evidence="3" key="1">
    <citation type="journal article" date="2019" name="Int. J. Syst. Evol. Microbiol.">
        <title>The Global Catalogue of Microorganisms (GCM) 10K type strain sequencing project: providing services to taxonomists for standard genome sequencing and annotation.</title>
        <authorList>
            <consortium name="The Broad Institute Genomics Platform"/>
            <consortium name="The Broad Institute Genome Sequencing Center for Infectious Disease"/>
            <person name="Wu L."/>
            <person name="Ma J."/>
        </authorList>
    </citation>
    <scope>NUCLEOTIDE SEQUENCE [LARGE SCALE GENOMIC DNA]</scope>
    <source>
        <strain evidence="3">JCM 17441</strain>
    </source>
</reference>
<dbReference type="SUPFAM" id="SSF53067">
    <property type="entry name" value="Actin-like ATPase domain"/>
    <property type="match status" value="1"/>
</dbReference>
<dbReference type="PANTHER" id="PTHR18964">
    <property type="entry name" value="ROK (REPRESSOR, ORF, KINASE) FAMILY"/>
    <property type="match status" value="1"/>
</dbReference>
<proteinExistence type="inferred from homology"/>
<dbReference type="SUPFAM" id="SSF46785">
    <property type="entry name" value="Winged helix' DNA-binding domain"/>
    <property type="match status" value="1"/>
</dbReference>
<dbReference type="Proteomes" id="UP001500620">
    <property type="component" value="Unassembled WGS sequence"/>
</dbReference>
<protein>
    <submittedName>
        <fullName evidence="2">ROK family transcriptional regulator</fullName>
    </submittedName>
</protein>
<comment type="caution">
    <text evidence="2">The sequence shown here is derived from an EMBL/GenBank/DDBJ whole genome shotgun (WGS) entry which is preliminary data.</text>
</comment>
<sequence length="396" mass="40663">MNDGDGLQLEGLRRRNAGAVLRAVRTRGPLARSEIALAVGLSPTAVTKITAELLRAGFIAEVHEPAPAAREPGRPRVPVELDRTRHRFVGVHIGPRRITAGLVDLAGEVVALRARAHGAATRPGPVAARARRLVDEVLAHDGAGPGRILGYGACVGGWVVPETGVVREFPGLGWRDVALRDGLRVDGLPEPAVDSTVRSLALAEARGGAAQGVDDVLYVLVGDAIGCAHVLHGRIARGRRSAAGTIDHLIGTARPDRLRSVAGDAAVIAAAQEHHLVPGGAHIEDLVAVARGDTPHAGAADRLLAERARGIGAAIGVLLDLFDPDVVVVGGSVLLAPEHFDGLVAAARERTALPHDGTPVLPAALAGPVSLVRGAAAPVLDACYADPLAAVAGRLP</sequence>
<dbReference type="InterPro" id="IPR036388">
    <property type="entry name" value="WH-like_DNA-bd_sf"/>
</dbReference>
<name>A0ABP8DD97_9ACTN</name>
<dbReference type="EMBL" id="BAABAT010000015">
    <property type="protein sequence ID" value="GAA4253143.1"/>
    <property type="molecule type" value="Genomic_DNA"/>
</dbReference>
<accession>A0ABP8DD97</accession>
<evidence type="ECO:0000313" key="3">
    <source>
        <dbReference type="Proteomes" id="UP001500620"/>
    </source>
</evidence>